<evidence type="ECO:0000256" key="1">
    <source>
        <dbReference type="SAM" id="Phobius"/>
    </source>
</evidence>
<feature type="transmembrane region" description="Helical" evidence="1">
    <location>
        <begin position="20"/>
        <end position="38"/>
    </location>
</feature>
<keyword evidence="1" id="KW-1133">Transmembrane helix</keyword>
<keyword evidence="1" id="KW-0812">Transmembrane</keyword>
<evidence type="ECO:0000313" key="2">
    <source>
        <dbReference type="EMBL" id="KAK8481099.1"/>
    </source>
</evidence>
<accession>A0ABR1ZKH5</accession>
<protein>
    <submittedName>
        <fullName evidence="2">Uncharacterized protein</fullName>
    </submittedName>
</protein>
<evidence type="ECO:0000313" key="3">
    <source>
        <dbReference type="Proteomes" id="UP001472677"/>
    </source>
</evidence>
<gene>
    <name evidence="2" type="ORF">V6N12_032734</name>
</gene>
<organism evidence="2 3">
    <name type="scientific">Hibiscus sabdariffa</name>
    <name type="common">roselle</name>
    <dbReference type="NCBI Taxonomy" id="183260"/>
    <lineage>
        <taxon>Eukaryota</taxon>
        <taxon>Viridiplantae</taxon>
        <taxon>Streptophyta</taxon>
        <taxon>Embryophyta</taxon>
        <taxon>Tracheophyta</taxon>
        <taxon>Spermatophyta</taxon>
        <taxon>Magnoliopsida</taxon>
        <taxon>eudicotyledons</taxon>
        <taxon>Gunneridae</taxon>
        <taxon>Pentapetalae</taxon>
        <taxon>rosids</taxon>
        <taxon>malvids</taxon>
        <taxon>Malvales</taxon>
        <taxon>Malvaceae</taxon>
        <taxon>Malvoideae</taxon>
        <taxon>Hibiscus</taxon>
    </lineage>
</organism>
<sequence length="113" mass="12337">MEAPSPHAIMLKAVEFLLELALGRLLGFLITVNLQLIVSRRTISKDVHCCTRLTSRGGGFFGFYTEKGGNSDVILPLVACVVLDVKRNCQLFFSPPVFDALCSGENDEESSDS</sequence>
<dbReference type="EMBL" id="JBBPBM010001937">
    <property type="protein sequence ID" value="KAK8481099.1"/>
    <property type="molecule type" value="Genomic_DNA"/>
</dbReference>
<comment type="caution">
    <text evidence="2">The sequence shown here is derived from an EMBL/GenBank/DDBJ whole genome shotgun (WGS) entry which is preliminary data.</text>
</comment>
<reference evidence="2 3" key="1">
    <citation type="journal article" date="2024" name="G3 (Bethesda)">
        <title>Genome assembly of Hibiscus sabdariffa L. provides insights into metabolisms of medicinal natural products.</title>
        <authorList>
            <person name="Kim T."/>
        </authorList>
    </citation>
    <scope>NUCLEOTIDE SEQUENCE [LARGE SCALE GENOMIC DNA]</scope>
    <source>
        <strain evidence="2">TK-2024</strain>
        <tissue evidence="2">Old leaves</tissue>
    </source>
</reference>
<keyword evidence="1" id="KW-0472">Membrane</keyword>
<name>A0ABR1ZKH5_9ROSI</name>
<keyword evidence="3" id="KW-1185">Reference proteome</keyword>
<proteinExistence type="predicted"/>
<dbReference type="Proteomes" id="UP001472677">
    <property type="component" value="Unassembled WGS sequence"/>
</dbReference>